<accession>A0A2A2MAH9</accession>
<feature type="signal peptide" evidence="1">
    <location>
        <begin position="1"/>
        <end position="20"/>
    </location>
</feature>
<reference evidence="2 3" key="1">
    <citation type="submission" date="2017-08" db="EMBL/GenBank/DDBJ databases">
        <title>Draft Genome Sequence of Hafnia alvei CITHA-6 Isolated from Raw Bovine Milk.</title>
        <authorList>
            <person name="Culligan E.P."/>
            <person name="Mcsweeney A."/>
            <person name="O'Doherty C."/>
            <person name="Gleeson E."/>
            <person name="O'Riordan D."/>
            <person name="Sleator R.D."/>
        </authorList>
    </citation>
    <scope>NUCLEOTIDE SEQUENCE [LARGE SCALE GENOMIC DNA]</scope>
    <source>
        <strain evidence="2 3">CITHA-6</strain>
    </source>
</reference>
<sequence>MTKDLVILLLLASVSLKAGAVLPSDFYQTEAGKVFSALLKNDRKNFDSGNKTVFKWSKDIDENTLMSNALSGRKSVEIYAIYSVINNHPDTFSFENFRQKKTSKMDMLKNFSNKFAEDVSAICGRYFKDSKAFSMPSISSTECDARVSNLQQRVEAASEIKSAQR</sequence>
<evidence type="ECO:0000256" key="1">
    <source>
        <dbReference type="SAM" id="SignalP"/>
    </source>
</evidence>
<evidence type="ECO:0000313" key="2">
    <source>
        <dbReference type="EMBL" id="PAV95434.1"/>
    </source>
</evidence>
<keyword evidence="3" id="KW-1185">Reference proteome</keyword>
<dbReference type="Proteomes" id="UP000218796">
    <property type="component" value="Unassembled WGS sequence"/>
</dbReference>
<dbReference type="EMBL" id="NQMS01000007">
    <property type="protein sequence ID" value="PAV95434.1"/>
    <property type="molecule type" value="Genomic_DNA"/>
</dbReference>
<protein>
    <submittedName>
        <fullName evidence="2">Uncharacterized protein</fullName>
    </submittedName>
</protein>
<dbReference type="AlphaFoldDB" id="A0A2A2MAH9"/>
<evidence type="ECO:0000313" key="3">
    <source>
        <dbReference type="Proteomes" id="UP000218796"/>
    </source>
</evidence>
<dbReference type="RefSeq" id="WP_008814820.1">
    <property type="nucleotide sequence ID" value="NZ_CALECD010000043.1"/>
</dbReference>
<comment type="caution">
    <text evidence="2">The sequence shown here is derived from an EMBL/GenBank/DDBJ whole genome shotgun (WGS) entry which is preliminary data.</text>
</comment>
<keyword evidence="1" id="KW-0732">Signal</keyword>
<dbReference type="GeneID" id="69636850"/>
<gene>
    <name evidence="2" type="ORF">CJD50_16070</name>
</gene>
<organism evidence="2 3">
    <name type="scientific">Hafnia paralvei</name>
    <dbReference type="NCBI Taxonomy" id="546367"/>
    <lineage>
        <taxon>Bacteria</taxon>
        <taxon>Pseudomonadati</taxon>
        <taxon>Pseudomonadota</taxon>
        <taxon>Gammaproteobacteria</taxon>
        <taxon>Enterobacterales</taxon>
        <taxon>Hafniaceae</taxon>
        <taxon>Hafnia</taxon>
    </lineage>
</organism>
<feature type="chain" id="PRO_5030043110" evidence="1">
    <location>
        <begin position="21"/>
        <end position="165"/>
    </location>
</feature>
<proteinExistence type="predicted"/>
<name>A0A2A2MAH9_9GAMM</name>